<organism evidence="13 16">
    <name type="scientific">Streptomyces radicis</name>
    <dbReference type="NCBI Taxonomy" id="1750517"/>
    <lineage>
        <taxon>Bacteria</taxon>
        <taxon>Bacillati</taxon>
        <taxon>Actinomycetota</taxon>
        <taxon>Actinomycetes</taxon>
        <taxon>Kitasatosporales</taxon>
        <taxon>Streptomycetaceae</taxon>
        <taxon>Streptomyces</taxon>
    </lineage>
</organism>
<feature type="region of interest" description="Disordered" evidence="12">
    <location>
        <begin position="347"/>
        <end position="370"/>
    </location>
</feature>
<evidence type="ECO:0000313" key="13">
    <source>
        <dbReference type="EMBL" id="RKN07019.1"/>
    </source>
</evidence>
<evidence type="ECO:0000256" key="12">
    <source>
        <dbReference type="SAM" id="MobiDB-lite"/>
    </source>
</evidence>
<dbReference type="Proteomes" id="UP000275024">
    <property type="component" value="Unassembled WGS sequence"/>
</dbReference>
<accession>A0A3A9W2E7</accession>
<evidence type="ECO:0000256" key="9">
    <source>
        <dbReference type="ARBA" id="ARBA00030757"/>
    </source>
</evidence>
<dbReference type="Pfam" id="PF01135">
    <property type="entry name" value="PCMT"/>
    <property type="match status" value="1"/>
</dbReference>
<feature type="compositionally biased region" description="Basic and acidic residues" evidence="12">
    <location>
        <begin position="350"/>
        <end position="370"/>
    </location>
</feature>
<dbReference type="Proteomes" id="UP000268652">
    <property type="component" value="Unassembled WGS sequence"/>
</dbReference>
<evidence type="ECO:0000256" key="2">
    <source>
        <dbReference type="ARBA" id="ARBA00005369"/>
    </source>
</evidence>
<comment type="similarity">
    <text evidence="2">Belongs to the methyltransferase superfamily. L-isoaspartyl/D-aspartyl protein methyltransferase family.</text>
</comment>
<evidence type="ECO:0000256" key="1">
    <source>
        <dbReference type="ARBA" id="ARBA00004496"/>
    </source>
</evidence>
<gene>
    <name evidence="14" type="ORF">D7318_28085</name>
    <name evidence="13" type="ORF">D7319_20215</name>
</gene>
<protein>
    <recommendedName>
        <fullName evidence="4">Protein-L-isoaspartate O-methyltransferase</fullName>
        <ecNumber evidence="3">2.1.1.77</ecNumber>
    </recommendedName>
    <alternativeName>
        <fullName evidence="11">L-isoaspartyl protein carboxyl methyltransferase</fullName>
    </alternativeName>
    <alternativeName>
        <fullName evidence="9">Protein L-isoaspartyl methyltransferase</fullName>
    </alternativeName>
    <alternativeName>
        <fullName evidence="10">Protein-beta-aspartate methyltransferase</fullName>
    </alternativeName>
</protein>
<evidence type="ECO:0000256" key="7">
    <source>
        <dbReference type="ARBA" id="ARBA00022679"/>
    </source>
</evidence>
<dbReference type="AlphaFoldDB" id="A0A3A9W2E7"/>
<proteinExistence type="inferred from homology"/>
<dbReference type="GO" id="GO:0005737">
    <property type="term" value="C:cytoplasm"/>
    <property type="evidence" value="ECO:0007669"/>
    <property type="project" value="UniProtKB-SubCell"/>
</dbReference>
<dbReference type="RefSeq" id="WP_120700042.1">
    <property type="nucleotide sequence ID" value="NZ_RBDX01000017.1"/>
</dbReference>
<dbReference type="PANTHER" id="PTHR11579">
    <property type="entry name" value="PROTEIN-L-ISOASPARTATE O-METHYLTRANSFERASE"/>
    <property type="match status" value="1"/>
</dbReference>
<keyword evidence="5" id="KW-0963">Cytoplasm</keyword>
<dbReference type="EMBL" id="RBDX01000017">
    <property type="protein sequence ID" value="RKN07019.1"/>
    <property type="molecule type" value="Genomic_DNA"/>
</dbReference>
<dbReference type="GO" id="GO:0032259">
    <property type="term" value="P:methylation"/>
    <property type="evidence" value="ECO:0007669"/>
    <property type="project" value="UniProtKB-KW"/>
</dbReference>
<dbReference type="PANTHER" id="PTHR11579:SF0">
    <property type="entry name" value="PROTEIN-L-ISOASPARTATE(D-ASPARTATE) O-METHYLTRANSFERASE"/>
    <property type="match status" value="1"/>
</dbReference>
<keyword evidence="15" id="KW-1185">Reference proteome</keyword>
<comment type="subcellular location">
    <subcellularLocation>
        <location evidence="1">Cytoplasm</location>
    </subcellularLocation>
</comment>
<dbReference type="CDD" id="cd02440">
    <property type="entry name" value="AdoMet_MTases"/>
    <property type="match status" value="1"/>
</dbReference>
<dbReference type="PROSITE" id="PS01279">
    <property type="entry name" value="PCMT"/>
    <property type="match status" value="1"/>
</dbReference>
<dbReference type="OrthoDB" id="5143400at2"/>
<dbReference type="GO" id="GO:0004719">
    <property type="term" value="F:protein-L-isoaspartate (D-aspartate) O-methyltransferase activity"/>
    <property type="evidence" value="ECO:0007669"/>
    <property type="project" value="UniProtKB-EC"/>
</dbReference>
<reference evidence="15 16" key="1">
    <citation type="submission" date="2018-09" db="EMBL/GenBank/DDBJ databases">
        <title>Streptomyces sp. nov. DS1-2, an endophytic actinomycete isolated from roots of Dendrobium scabrilingue.</title>
        <authorList>
            <person name="Kuncharoen N."/>
            <person name="Kudo T."/>
            <person name="Ohkuma M."/>
            <person name="Yuki M."/>
            <person name="Tanasupawat S."/>
        </authorList>
    </citation>
    <scope>NUCLEOTIDE SEQUENCE [LARGE SCALE GENOMIC DNA]</scope>
    <source>
        <strain evidence="13 16">AZ1-7</strain>
        <strain evidence="14 15">DS1-2</strain>
    </source>
</reference>
<evidence type="ECO:0000256" key="6">
    <source>
        <dbReference type="ARBA" id="ARBA00022603"/>
    </source>
</evidence>
<dbReference type="Gene3D" id="3.40.50.150">
    <property type="entry name" value="Vaccinia Virus protein VP39"/>
    <property type="match status" value="1"/>
</dbReference>
<dbReference type="InterPro" id="IPR029063">
    <property type="entry name" value="SAM-dependent_MTases_sf"/>
</dbReference>
<name>A0A3A9W2E7_9ACTN</name>
<keyword evidence="6 13" id="KW-0489">Methyltransferase</keyword>
<evidence type="ECO:0000256" key="5">
    <source>
        <dbReference type="ARBA" id="ARBA00022490"/>
    </source>
</evidence>
<evidence type="ECO:0000256" key="4">
    <source>
        <dbReference type="ARBA" id="ARBA00013346"/>
    </source>
</evidence>
<dbReference type="InterPro" id="IPR000682">
    <property type="entry name" value="PCMT"/>
</dbReference>
<evidence type="ECO:0000256" key="10">
    <source>
        <dbReference type="ARBA" id="ARBA00031323"/>
    </source>
</evidence>
<evidence type="ECO:0000256" key="11">
    <source>
        <dbReference type="ARBA" id="ARBA00031350"/>
    </source>
</evidence>
<sequence>MTTRTPGAAADPAWAAAFAAVPRAAFLPRVMWPYDEEREAFDALDLARDPEGWRRAAEADVPIVTQWDDGAHAGSGRGAHATSSASTPRLVAAMLAALDAEPGMRVLEVGTGTGWNAALLAHRLGERSVTTVEIDPGVAATARRALRRAGLRPRVVVGDGALGVPDGGPYDRIIVTCGLRRVPREWLAQVRPGGSILAPWGTAFRGRDALVRLTVRGDGTAEGPFLQVVNFMPMRAHRTAHPTFPPGLPLTDTRTGAWPPHGMWHPFPFLAGMRVERASHAVQRHDDGHTQWLYDLSGAGWTAAVRRERTGPGVVVRRAGERPLWDELLAAWEWWRSAGEPPVGRFGLSVDDKGETPWLDRPDRPVDATV</sequence>
<evidence type="ECO:0000313" key="14">
    <source>
        <dbReference type="EMBL" id="RKN15080.1"/>
    </source>
</evidence>
<keyword evidence="8" id="KW-0949">S-adenosyl-L-methionine</keyword>
<dbReference type="EC" id="2.1.1.77" evidence="3"/>
<keyword evidence="7 13" id="KW-0808">Transferase</keyword>
<dbReference type="SUPFAM" id="SSF53335">
    <property type="entry name" value="S-adenosyl-L-methionine-dependent methyltransferases"/>
    <property type="match status" value="1"/>
</dbReference>
<evidence type="ECO:0000313" key="16">
    <source>
        <dbReference type="Proteomes" id="UP000275024"/>
    </source>
</evidence>
<evidence type="ECO:0000313" key="15">
    <source>
        <dbReference type="Proteomes" id="UP000268652"/>
    </source>
</evidence>
<evidence type="ECO:0000256" key="8">
    <source>
        <dbReference type="ARBA" id="ARBA00022691"/>
    </source>
</evidence>
<comment type="caution">
    <text evidence="13">The sequence shown here is derived from an EMBL/GenBank/DDBJ whole genome shotgun (WGS) entry which is preliminary data.</text>
</comment>
<evidence type="ECO:0000256" key="3">
    <source>
        <dbReference type="ARBA" id="ARBA00011890"/>
    </source>
</evidence>
<dbReference type="EMBL" id="RBDY01000035">
    <property type="protein sequence ID" value="RKN15080.1"/>
    <property type="molecule type" value="Genomic_DNA"/>
</dbReference>